<dbReference type="Proteomes" id="UP000005408">
    <property type="component" value="Unassembled WGS sequence"/>
</dbReference>
<dbReference type="SUPFAM" id="SSF56496">
    <property type="entry name" value="Fibrinogen C-terminal domain-like"/>
    <property type="match status" value="2"/>
</dbReference>
<evidence type="ECO:0000313" key="2">
    <source>
        <dbReference type="EnsemblMetazoa" id="G18708.1:cds"/>
    </source>
</evidence>
<dbReference type="EnsemblMetazoa" id="G18708.2">
    <property type="protein sequence ID" value="G18708.2:cds"/>
    <property type="gene ID" value="G18708"/>
</dbReference>
<dbReference type="AlphaFoldDB" id="A0A8W8JIN6"/>
<dbReference type="PANTHER" id="PTHR19143:SF327">
    <property type="entry name" value="FI21813P1-RELATED"/>
    <property type="match status" value="1"/>
</dbReference>
<dbReference type="InterPro" id="IPR014716">
    <property type="entry name" value="Fibrinogen_a/b/g_C_1"/>
</dbReference>
<sequence>MKFSTKDRDNDLSSSINCASYYGEPWWNNDCSRMMFTRNNFNDLGWYNWYTGSYKQLSKIRMMIRKPLIVETSGCSDCDCVGSLTTESGIYEITADGNPLQVYCEMNDGYNWMVIFRRIKGDVLFNNVWTSYENGFGNLDGDFWQGLKHINKFSAAGWSVMRVEMEDIVGYYGYAQYSTFHVGDASSGYRLTVSGYSGTAGYDALSIHNGRKFSTKDVDNDLSAINCALKYGSPWWNNDCGLVKFTLNDFNGLGWYNWHTGSYRPLVRVKMAIRK</sequence>
<name>A0A8W8JIN6_MAGGI</name>
<organism evidence="2 3">
    <name type="scientific">Magallana gigas</name>
    <name type="common">Pacific oyster</name>
    <name type="synonym">Crassostrea gigas</name>
    <dbReference type="NCBI Taxonomy" id="29159"/>
    <lineage>
        <taxon>Eukaryota</taxon>
        <taxon>Metazoa</taxon>
        <taxon>Spiralia</taxon>
        <taxon>Lophotrochozoa</taxon>
        <taxon>Mollusca</taxon>
        <taxon>Bivalvia</taxon>
        <taxon>Autobranchia</taxon>
        <taxon>Pteriomorphia</taxon>
        <taxon>Ostreida</taxon>
        <taxon>Ostreoidea</taxon>
        <taxon>Ostreidae</taxon>
        <taxon>Magallana</taxon>
    </lineage>
</organism>
<dbReference type="PANTHER" id="PTHR19143">
    <property type="entry name" value="FIBRINOGEN/TENASCIN/ANGIOPOEITIN"/>
    <property type="match status" value="1"/>
</dbReference>
<feature type="domain" description="Fibrinogen C-terminal" evidence="1">
    <location>
        <begin position="1"/>
        <end position="68"/>
    </location>
</feature>
<dbReference type="GO" id="GO:0005615">
    <property type="term" value="C:extracellular space"/>
    <property type="evidence" value="ECO:0007669"/>
    <property type="project" value="TreeGrafter"/>
</dbReference>
<dbReference type="InterPro" id="IPR036056">
    <property type="entry name" value="Fibrinogen-like_C"/>
</dbReference>
<dbReference type="EnsemblMetazoa" id="G18708.3">
    <property type="protein sequence ID" value="G18708.3:cds"/>
    <property type="gene ID" value="G18708"/>
</dbReference>
<dbReference type="InterPro" id="IPR050373">
    <property type="entry name" value="Fibrinogen_C-term_domain"/>
</dbReference>
<evidence type="ECO:0000313" key="3">
    <source>
        <dbReference type="Proteomes" id="UP000005408"/>
    </source>
</evidence>
<protein>
    <recommendedName>
        <fullName evidence="1">Fibrinogen C-terminal domain-containing protein</fullName>
    </recommendedName>
</protein>
<dbReference type="Pfam" id="PF00147">
    <property type="entry name" value="Fibrinogen_C"/>
    <property type="match status" value="2"/>
</dbReference>
<evidence type="ECO:0000259" key="1">
    <source>
        <dbReference type="PROSITE" id="PS51406"/>
    </source>
</evidence>
<proteinExistence type="predicted"/>
<dbReference type="SMART" id="SM00186">
    <property type="entry name" value="FBG"/>
    <property type="match status" value="1"/>
</dbReference>
<dbReference type="InterPro" id="IPR002181">
    <property type="entry name" value="Fibrinogen_a/b/g_C_dom"/>
</dbReference>
<dbReference type="EnsemblMetazoa" id="G18708.1">
    <property type="protein sequence ID" value="G18708.1:cds"/>
    <property type="gene ID" value="G18708"/>
</dbReference>
<dbReference type="Gene3D" id="3.90.215.10">
    <property type="entry name" value="Gamma Fibrinogen, chain A, domain 1"/>
    <property type="match status" value="2"/>
</dbReference>
<reference evidence="2" key="1">
    <citation type="submission" date="2022-08" db="UniProtKB">
        <authorList>
            <consortium name="EnsemblMetazoa"/>
        </authorList>
    </citation>
    <scope>IDENTIFICATION</scope>
    <source>
        <strain evidence="2">05x7-T-G4-1.051#20</strain>
    </source>
</reference>
<accession>A0A8W8JIN6</accession>
<dbReference type="PROSITE" id="PS51406">
    <property type="entry name" value="FIBRINOGEN_C_2"/>
    <property type="match status" value="2"/>
</dbReference>
<keyword evidence="3" id="KW-1185">Reference proteome</keyword>
<feature type="domain" description="Fibrinogen C-terminal" evidence="1">
    <location>
        <begin position="69"/>
        <end position="275"/>
    </location>
</feature>